<keyword evidence="7" id="KW-0472">Membrane</keyword>
<evidence type="ECO:0000256" key="6">
    <source>
        <dbReference type="SAM" id="MobiDB-lite"/>
    </source>
</evidence>
<keyword evidence="3" id="KW-0378">Hydrolase</keyword>
<evidence type="ECO:0000256" key="1">
    <source>
        <dbReference type="ARBA" id="ARBA00011073"/>
    </source>
</evidence>
<dbReference type="Pfam" id="PF00082">
    <property type="entry name" value="Peptidase_S8"/>
    <property type="match status" value="1"/>
</dbReference>
<keyword evidence="7" id="KW-0812">Transmembrane</keyword>
<dbReference type="InterPro" id="IPR023827">
    <property type="entry name" value="Peptidase_S8_Asp-AS"/>
</dbReference>
<dbReference type="PANTHER" id="PTHR43806">
    <property type="entry name" value="PEPTIDASE S8"/>
    <property type="match status" value="1"/>
</dbReference>
<dbReference type="SUPFAM" id="SSF52743">
    <property type="entry name" value="Subtilisin-like"/>
    <property type="match status" value="1"/>
</dbReference>
<dbReference type="Proteomes" id="UP001501570">
    <property type="component" value="Unassembled WGS sequence"/>
</dbReference>
<evidence type="ECO:0000256" key="4">
    <source>
        <dbReference type="ARBA" id="ARBA00022825"/>
    </source>
</evidence>
<dbReference type="PROSITE" id="PS51257">
    <property type="entry name" value="PROKAR_LIPOPROTEIN"/>
    <property type="match status" value="1"/>
</dbReference>
<evidence type="ECO:0000256" key="2">
    <source>
        <dbReference type="ARBA" id="ARBA00022670"/>
    </source>
</evidence>
<keyword evidence="4" id="KW-0720">Serine protease</keyword>
<dbReference type="PANTHER" id="PTHR43806:SF11">
    <property type="entry name" value="CEREVISIN-RELATED"/>
    <property type="match status" value="1"/>
</dbReference>
<feature type="domain" description="Peptidase S8/S53" evidence="8">
    <location>
        <begin position="76"/>
        <end position="331"/>
    </location>
</feature>
<dbReference type="EMBL" id="BAABJQ010000011">
    <property type="protein sequence ID" value="GAA5188681.1"/>
    <property type="molecule type" value="Genomic_DNA"/>
</dbReference>
<dbReference type="InterPro" id="IPR036852">
    <property type="entry name" value="Peptidase_S8/S53_dom_sf"/>
</dbReference>
<dbReference type="InterPro" id="IPR050131">
    <property type="entry name" value="Peptidase_S8_subtilisin-like"/>
</dbReference>
<dbReference type="PROSITE" id="PS00136">
    <property type="entry name" value="SUBTILASE_ASP"/>
    <property type="match status" value="1"/>
</dbReference>
<keyword evidence="10" id="KW-1185">Reference proteome</keyword>
<name>A0ABP9RY46_9ACTN</name>
<comment type="caution">
    <text evidence="9">The sequence shown here is derived from an EMBL/GenBank/DDBJ whole genome shotgun (WGS) entry which is preliminary data.</text>
</comment>
<evidence type="ECO:0000256" key="7">
    <source>
        <dbReference type="SAM" id="Phobius"/>
    </source>
</evidence>
<sequence length="444" mass="44085">MRRDGGRRAGARAVGGALLAIGCAASVLVAGVLVAAPATPAAAADDNCVAAGQSLTPALWAQQLLAPERAWSFTKGSGQKVAVLDSGVDADQPQLRGHVSNGYDAVRNSGSADTDCAGTGTQVAGAIAAQQAGSSGIYGVAPGVTIVPVRVTGEPGDDSTTPVSATVLARGINWAVDQHVDVLDISVAISTDSASVRDAIAGAVSAGITVVAAVGDLGDSNGGNPTPYPANYPGVIGVGAIAQDGTWWPSSGHGGYVDLVAPGAGVPALQRDQGLVNVQGSTALAAGFVSGAAALTRARWTDLSTAQLTGRLLGTATPAAGGQDGPEYGSGIVNPYGAVTDDLVDRAPVPMSAFAPHGPSAQELARRATLNHSRRLAILLTAVGIGLLVVVAVAAVGVPRARRRAWRPALAASPPAREEPDEPAPPALLFGELSPAATPPGHPH</sequence>
<proteinExistence type="inferred from homology"/>
<dbReference type="InterPro" id="IPR015500">
    <property type="entry name" value="Peptidase_S8_subtilisin-rel"/>
</dbReference>
<feature type="transmembrane region" description="Helical" evidence="7">
    <location>
        <begin position="376"/>
        <end position="398"/>
    </location>
</feature>
<dbReference type="PRINTS" id="PR00723">
    <property type="entry name" value="SUBTILISIN"/>
</dbReference>
<accession>A0ABP9RY46</accession>
<evidence type="ECO:0000259" key="8">
    <source>
        <dbReference type="Pfam" id="PF00082"/>
    </source>
</evidence>
<keyword evidence="2" id="KW-0645">Protease</keyword>
<evidence type="ECO:0000313" key="10">
    <source>
        <dbReference type="Proteomes" id="UP001501570"/>
    </source>
</evidence>
<dbReference type="PROSITE" id="PS51892">
    <property type="entry name" value="SUBTILASE"/>
    <property type="match status" value="1"/>
</dbReference>
<evidence type="ECO:0000256" key="5">
    <source>
        <dbReference type="PROSITE-ProRule" id="PRU01240"/>
    </source>
</evidence>
<dbReference type="InterPro" id="IPR000209">
    <property type="entry name" value="Peptidase_S8/S53_dom"/>
</dbReference>
<comment type="caution">
    <text evidence="5">Lacks conserved residue(s) required for the propagation of feature annotation.</text>
</comment>
<dbReference type="Gene3D" id="3.40.50.200">
    <property type="entry name" value="Peptidase S8/S53 domain"/>
    <property type="match status" value="1"/>
</dbReference>
<comment type="similarity">
    <text evidence="1 5">Belongs to the peptidase S8 family.</text>
</comment>
<keyword evidence="7" id="KW-1133">Transmembrane helix</keyword>
<organism evidence="9 10">
    <name type="scientific">Rugosimonospora acidiphila</name>
    <dbReference type="NCBI Taxonomy" id="556531"/>
    <lineage>
        <taxon>Bacteria</taxon>
        <taxon>Bacillati</taxon>
        <taxon>Actinomycetota</taxon>
        <taxon>Actinomycetes</taxon>
        <taxon>Micromonosporales</taxon>
        <taxon>Micromonosporaceae</taxon>
        <taxon>Rugosimonospora</taxon>
    </lineage>
</organism>
<feature type="region of interest" description="Disordered" evidence="6">
    <location>
        <begin position="404"/>
        <end position="444"/>
    </location>
</feature>
<gene>
    <name evidence="9" type="ORF">GCM10023322_39900</name>
</gene>
<dbReference type="RefSeq" id="WP_345631595.1">
    <property type="nucleotide sequence ID" value="NZ_BAABJQ010000011.1"/>
</dbReference>
<protein>
    <recommendedName>
        <fullName evidence="8">Peptidase S8/S53 domain-containing protein</fullName>
    </recommendedName>
</protein>
<evidence type="ECO:0000256" key="3">
    <source>
        <dbReference type="ARBA" id="ARBA00022801"/>
    </source>
</evidence>
<reference evidence="10" key="1">
    <citation type="journal article" date="2019" name="Int. J. Syst. Evol. Microbiol.">
        <title>The Global Catalogue of Microorganisms (GCM) 10K type strain sequencing project: providing services to taxonomists for standard genome sequencing and annotation.</title>
        <authorList>
            <consortium name="The Broad Institute Genomics Platform"/>
            <consortium name="The Broad Institute Genome Sequencing Center for Infectious Disease"/>
            <person name="Wu L."/>
            <person name="Ma J."/>
        </authorList>
    </citation>
    <scope>NUCLEOTIDE SEQUENCE [LARGE SCALE GENOMIC DNA]</scope>
    <source>
        <strain evidence="10">JCM 18304</strain>
    </source>
</reference>
<evidence type="ECO:0000313" key="9">
    <source>
        <dbReference type="EMBL" id="GAA5188681.1"/>
    </source>
</evidence>